<evidence type="ECO:0000313" key="1">
    <source>
        <dbReference type="EMBL" id="JAI00470.1"/>
    </source>
</evidence>
<name>A0A0E9XCU8_ANGAN</name>
<organism evidence="1">
    <name type="scientific">Anguilla anguilla</name>
    <name type="common">European freshwater eel</name>
    <name type="synonym">Muraena anguilla</name>
    <dbReference type="NCBI Taxonomy" id="7936"/>
    <lineage>
        <taxon>Eukaryota</taxon>
        <taxon>Metazoa</taxon>
        <taxon>Chordata</taxon>
        <taxon>Craniata</taxon>
        <taxon>Vertebrata</taxon>
        <taxon>Euteleostomi</taxon>
        <taxon>Actinopterygii</taxon>
        <taxon>Neopterygii</taxon>
        <taxon>Teleostei</taxon>
        <taxon>Anguilliformes</taxon>
        <taxon>Anguillidae</taxon>
        <taxon>Anguilla</taxon>
    </lineage>
</organism>
<protein>
    <submittedName>
        <fullName evidence="1">Uncharacterized protein</fullName>
    </submittedName>
</protein>
<dbReference type="EMBL" id="GBXM01008108">
    <property type="protein sequence ID" value="JAI00470.1"/>
    <property type="molecule type" value="Transcribed_RNA"/>
</dbReference>
<proteinExistence type="predicted"/>
<reference evidence="1" key="1">
    <citation type="submission" date="2014-11" db="EMBL/GenBank/DDBJ databases">
        <authorList>
            <person name="Amaro Gonzalez C."/>
        </authorList>
    </citation>
    <scope>NUCLEOTIDE SEQUENCE</scope>
</reference>
<accession>A0A0E9XCU8</accession>
<sequence>MILSQKHLWHLKKLHKRREFLNRCICEVFSNHTETSKVKK</sequence>
<dbReference type="AlphaFoldDB" id="A0A0E9XCU8"/>
<reference evidence="1" key="2">
    <citation type="journal article" date="2015" name="Fish Shellfish Immunol.">
        <title>Early steps in the European eel (Anguilla anguilla)-Vibrio vulnificus interaction in the gills: Role of the RtxA13 toxin.</title>
        <authorList>
            <person name="Callol A."/>
            <person name="Pajuelo D."/>
            <person name="Ebbesson L."/>
            <person name="Teles M."/>
            <person name="MacKenzie S."/>
            <person name="Amaro C."/>
        </authorList>
    </citation>
    <scope>NUCLEOTIDE SEQUENCE</scope>
</reference>